<feature type="non-terminal residue" evidence="3">
    <location>
        <position position="281"/>
    </location>
</feature>
<proteinExistence type="predicted"/>
<dbReference type="STRING" id="72664.V4LT18"/>
<name>V4LT18_EUTSA</name>
<evidence type="ECO:0000259" key="2">
    <source>
        <dbReference type="Pfam" id="PF22936"/>
    </source>
</evidence>
<evidence type="ECO:0000313" key="4">
    <source>
        <dbReference type="Proteomes" id="UP000030689"/>
    </source>
</evidence>
<dbReference type="EMBL" id="KI517435">
    <property type="protein sequence ID" value="ESQ45627.1"/>
    <property type="molecule type" value="Genomic_DNA"/>
</dbReference>
<dbReference type="Pfam" id="PF22936">
    <property type="entry name" value="Pol_BBD"/>
    <property type="match status" value="1"/>
</dbReference>
<gene>
    <name evidence="3" type="ORF">EUTSA_v10010962mg</name>
</gene>
<dbReference type="Gramene" id="ESQ45627">
    <property type="protein sequence ID" value="ESQ45627"/>
    <property type="gene ID" value="EUTSA_v10010962mg"/>
</dbReference>
<dbReference type="AlphaFoldDB" id="V4LT18"/>
<feature type="region of interest" description="Disordered" evidence="1">
    <location>
        <begin position="183"/>
        <end position="225"/>
    </location>
</feature>
<feature type="domain" description="Retrovirus-related Pol polyprotein from transposon TNT 1-94-like beta-barrel" evidence="2">
    <location>
        <begin position="237"/>
        <end position="281"/>
    </location>
</feature>
<dbReference type="InterPro" id="IPR054722">
    <property type="entry name" value="PolX-like_BBD"/>
</dbReference>
<dbReference type="eggNOG" id="ENOG502S012">
    <property type="taxonomic scope" value="Eukaryota"/>
</dbReference>
<dbReference type="OMA" id="NTEEKCI"/>
<sequence>MTSKFGKLEKFEGIDFRKWQKKMHFLLTTLNVAYVLSMPMPTVPEDAENESLEETMKQLKWENDDYICRDHILNECRVRKELWDALESKYMAEDASSKKSLVSNFNNYKMSDSRPVMEQYNELLRILGQFTQHNMKMDESISVSSIIDKLPPSWKDFKHMLKHKKEELSLVQLGSHLRIEESLRAQEGGKPNKEVGTSSINMMEESGNSKKNKGKKRSFNNNTYGGSNKRLKSVVGFIDSGATTYVCKDRGWFKSYESVQDGSVLHMGNESTAHILGRGKV</sequence>
<dbReference type="PANTHER" id="PTHR47592">
    <property type="entry name" value="PBF68 PROTEIN"/>
    <property type="match status" value="1"/>
</dbReference>
<dbReference type="Proteomes" id="UP000030689">
    <property type="component" value="Unassembled WGS sequence"/>
</dbReference>
<accession>V4LT18</accession>
<dbReference type="KEGG" id="eus:EUTSA_v10010962mg"/>
<protein>
    <recommendedName>
        <fullName evidence="2">Retrovirus-related Pol polyprotein from transposon TNT 1-94-like beta-barrel domain-containing protein</fullName>
    </recommendedName>
</protein>
<organism evidence="3 4">
    <name type="scientific">Eutrema salsugineum</name>
    <name type="common">Saltwater cress</name>
    <name type="synonym">Sisymbrium salsugineum</name>
    <dbReference type="NCBI Taxonomy" id="72664"/>
    <lineage>
        <taxon>Eukaryota</taxon>
        <taxon>Viridiplantae</taxon>
        <taxon>Streptophyta</taxon>
        <taxon>Embryophyta</taxon>
        <taxon>Tracheophyta</taxon>
        <taxon>Spermatophyta</taxon>
        <taxon>Magnoliopsida</taxon>
        <taxon>eudicotyledons</taxon>
        <taxon>Gunneridae</taxon>
        <taxon>Pentapetalae</taxon>
        <taxon>rosids</taxon>
        <taxon>malvids</taxon>
        <taxon>Brassicales</taxon>
        <taxon>Brassicaceae</taxon>
        <taxon>Eutremeae</taxon>
        <taxon>Eutrema</taxon>
    </lineage>
</organism>
<reference evidence="3 4" key="1">
    <citation type="journal article" date="2013" name="Front. Plant Sci.">
        <title>The Reference Genome of the Halophytic Plant Eutrema salsugineum.</title>
        <authorList>
            <person name="Yang R."/>
            <person name="Jarvis D.E."/>
            <person name="Chen H."/>
            <person name="Beilstein M.A."/>
            <person name="Grimwood J."/>
            <person name="Jenkins J."/>
            <person name="Shu S."/>
            <person name="Prochnik S."/>
            <person name="Xin M."/>
            <person name="Ma C."/>
            <person name="Schmutz J."/>
            <person name="Wing R.A."/>
            <person name="Mitchell-Olds T."/>
            <person name="Schumaker K.S."/>
            <person name="Wang X."/>
        </authorList>
    </citation>
    <scope>NUCLEOTIDE SEQUENCE [LARGE SCALE GENOMIC DNA]</scope>
</reference>
<dbReference type="PANTHER" id="PTHR47592:SF29">
    <property type="entry name" value="ZINC FINGER, CCHC-TYPE"/>
    <property type="match status" value="1"/>
</dbReference>
<evidence type="ECO:0000256" key="1">
    <source>
        <dbReference type="SAM" id="MobiDB-lite"/>
    </source>
</evidence>
<dbReference type="Pfam" id="PF14223">
    <property type="entry name" value="Retrotran_gag_2"/>
    <property type="match status" value="1"/>
</dbReference>
<evidence type="ECO:0000313" key="3">
    <source>
        <dbReference type="EMBL" id="ESQ45627.1"/>
    </source>
</evidence>
<keyword evidence="4" id="KW-1185">Reference proteome</keyword>